<name>A0A081CYN2_9HYPH</name>
<dbReference type="eggNOG" id="ENOG5033JHF">
    <property type="taxonomic scope" value="Bacteria"/>
</dbReference>
<gene>
    <name evidence="1" type="ORF">RRU01S_20_00390</name>
</gene>
<reference evidence="1 2" key="1">
    <citation type="submission" date="2014-08" db="EMBL/GenBank/DDBJ databases">
        <title>Whole genome shotgun sequence of Rhizobium rubi NBRC 13261.</title>
        <authorList>
            <person name="Katano-Makiyama Y."/>
            <person name="Hosoyama A."/>
            <person name="Hashimoto M."/>
            <person name="Hosoyama Y."/>
            <person name="Noguchi M."/>
            <person name="Tsuchikane K."/>
            <person name="Uohara A."/>
            <person name="Ohji S."/>
            <person name="Ichikawa N."/>
            <person name="Kimura A."/>
            <person name="Yamazoe A."/>
            <person name="Fujita N."/>
        </authorList>
    </citation>
    <scope>NUCLEOTIDE SEQUENCE [LARGE SCALE GENOMIC DNA]</scope>
    <source>
        <strain evidence="1 2">NBRC 13261</strain>
    </source>
</reference>
<organism evidence="1 2">
    <name type="scientific">Agrobacterium rubi TR3 = NBRC 13261</name>
    <dbReference type="NCBI Taxonomy" id="1368415"/>
    <lineage>
        <taxon>Bacteria</taxon>
        <taxon>Pseudomonadati</taxon>
        <taxon>Pseudomonadota</taxon>
        <taxon>Alphaproteobacteria</taxon>
        <taxon>Hyphomicrobiales</taxon>
        <taxon>Rhizobiaceae</taxon>
        <taxon>Rhizobium/Agrobacterium group</taxon>
        <taxon>Agrobacterium</taxon>
    </lineage>
</organism>
<sequence length="124" mass="13717">MDATFAAPQTFLEAQTIVSVKRKAAAVAAAKGVINMRVSIVLGAVATLLALSSCQTLSPEERRARDETTCRGYGFRPNTDQMAGCLLDLDLDRRADARAWQAQSSRDMFYRPVVVERRIIVQNR</sequence>
<comment type="caution">
    <text evidence="1">The sequence shown here is derived from an EMBL/GenBank/DDBJ whole genome shotgun (WGS) entry which is preliminary data.</text>
</comment>
<protein>
    <submittedName>
        <fullName evidence="1">Uncharacterized protein</fullName>
    </submittedName>
</protein>
<dbReference type="AlphaFoldDB" id="A0A081CYN2"/>
<dbReference type="EMBL" id="BBJU01000020">
    <property type="protein sequence ID" value="GAK71778.1"/>
    <property type="molecule type" value="Genomic_DNA"/>
</dbReference>
<dbReference type="Proteomes" id="UP000028701">
    <property type="component" value="Unassembled WGS sequence"/>
</dbReference>
<evidence type="ECO:0000313" key="2">
    <source>
        <dbReference type="Proteomes" id="UP000028701"/>
    </source>
</evidence>
<accession>A0A081CYN2</accession>
<evidence type="ECO:0000313" key="1">
    <source>
        <dbReference type="EMBL" id="GAK71778.1"/>
    </source>
</evidence>
<proteinExistence type="predicted"/>